<evidence type="ECO:0000313" key="4">
    <source>
        <dbReference type="Proteomes" id="UP000499080"/>
    </source>
</evidence>
<reference evidence="3 4" key="1">
    <citation type="journal article" date="2019" name="Sci. Rep.">
        <title>Orb-weaving spider Araneus ventricosus genome elucidates the spidroin gene catalogue.</title>
        <authorList>
            <person name="Kono N."/>
            <person name="Nakamura H."/>
            <person name="Ohtoshi R."/>
            <person name="Moran D.A.P."/>
            <person name="Shinohara A."/>
            <person name="Yoshida Y."/>
            <person name="Fujiwara M."/>
            <person name="Mori M."/>
            <person name="Tomita M."/>
            <person name="Arakawa K."/>
        </authorList>
    </citation>
    <scope>NUCLEOTIDE SEQUENCE [LARGE SCALE GENOMIC DNA]</scope>
</reference>
<evidence type="ECO:0000256" key="1">
    <source>
        <dbReference type="SAM" id="MobiDB-lite"/>
    </source>
</evidence>
<feature type="region of interest" description="Disordered" evidence="1">
    <location>
        <begin position="68"/>
        <end position="94"/>
    </location>
</feature>
<dbReference type="Proteomes" id="UP000499080">
    <property type="component" value="Unassembled WGS sequence"/>
</dbReference>
<protein>
    <recommendedName>
        <fullName evidence="2">C2H2-type domain-containing protein</fullName>
    </recommendedName>
</protein>
<dbReference type="OrthoDB" id="6429176at2759"/>
<evidence type="ECO:0000313" key="3">
    <source>
        <dbReference type="EMBL" id="GBO37337.1"/>
    </source>
</evidence>
<accession>A0A4Y2WN12</accession>
<dbReference type="Pfam" id="PF00096">
    <property type="entry name" value="zf-C2H2"/>
    <property type="match status" value="1"/>
</dbReference>
<sequence>MNEIESAMLSEWGFSKNYNLRRHLRTVHSTATFNYSVCDKGFSRLYNLSRHLKLRQTSSEENKLQCPLHQKFVPRPSSSRGNRNSASKSTERVPVQSAFNSRLKTIGLENGDNFKDLKKILNAQKEAVYELISSELEKNELKVNCMFLGTCRKETLKSVITDEKPFITENNVLLLSN</sequence>
<dbReference type="AlphaFoldDB" id="A0A4Y2WN12"/>
<dbReference type="InterPro" id="IPR036236">
    <property type="entry name" value="Znf_C2H2_sf"/>
</dbReference>
<dbReference type="Gene3D" id="3.30.160.60">
    <property type="entry name" value="Classic Zinc Finger"/>
    <property type="match status" value="1"/>
</dbReference>
<dbReference type="EMBL" id="BGPR01061711">
    <property type="protein sequence ID" value="GBO37337.1"/>
    <property type="molecule type" value="Genomic_DNA"/>
</dbReference>
<comment type="caution">
    <text evidence="3">The sequence shown here is derived from an EMBL/GenBank/DDBJ whole genome shotgun (WGS) entry which is preliminary data.</text>
</comment>
<feature type="domain" description="C2H2-type" evidence="2">
    <location>
        <begin position="37"/>
        <end position="53"/>
    </location>
</feature>
<feature type="compositionally biased region" description="Low complexity" evidence="1">
    <location>
        <begin position="74"/>
        <end position="88"/>
    </location>
</feature>
<evidence type="ECO:0000259" key="2">
    <source>
        <dbReference type="Pfam" id="PF00096"/>
    </source>
</evidence>
<gene>
    <name evidence="3" type="ORF">AVEN_153205_1</name>
</gene>
<organism evidence="3 4">
    <name type="scientific">Araneus ventricosus</name>
    <name type="common">Orbweaver spider</name>
    <name type="synonym">Epeira ventricosa</name>
    <dbReference type="NCBI Taxonomy" id="182803"/>
    <lineage>
        <taxon>Eukaryota</taxon>
        <taxon>Metazoa</taxon>
        <taxon>Ecdysozoa</taxon>
        <taxon>Arthropoda</taxon>
        <taxon>Chelicerata</taxon>
        <taxon>Arachnida</taxon>
        <taxon>Araneae</taxon>
        <taxon>Araneomorphae</taxon>
        <taxon>Entelegynae</taxon>
        <taxon>Araneoidea</taxon>
        <taxon>Araneidae</taxon>
        <taxon>Araneus</taxon>
    </lineage>
</organism>
<keyword evidence="4" id="KW-1185">Reference proteome</keyword>
<dbReference type="SUPFAM" id="SSF57667">
    <property type="entry name" value="beta-beta-alpha zinc fingers"/>
    <property type="match status" value="1"/>
</dbReference>
<proteinExistence type="predicted"/>
<dbReference type="InterPro" id="IPR013087">
    <property type="entry name" value="Znf_C2H2_type"/>
</dbReference>
<name>A0A4Y2WN12_ARAVE</name>